<dbReference type="SUPFAM" id="SSF51445">
    <property type="entry name" value="(Trans)glycosidases"/>
    <property type="match status" value="1"/>
</dbReference>
<dbReference type="EMBL" id="FXTM01000004">
    <property type="protein sequence ID" value="SMO42667.1"/>
    <property type="molecule type" value="Genomic_DNA"/>
</dbReference>
<name>A0A521B6D1_9BACT</name>
<organism evidence="2 3">
    <name type="scientific">Balnearium lithotrophicum</name>
    <dbReference type="NCBI Taxonomy" id="223788"/>
    <lineage>
        <taxon>Bacteria</taxon>
        <taxon>Pseudomonadati</taxon>
        <taxon>Aquificota</taxon>
        <taxon>Aquificia</taxon>
        <taxon>Desulfurobacteriales</taxon>
        <taxon>Desulfurobacteriaceae</taxon>
        <taxon>Balnearium</taxon>
    </lineage>
</organism>
<dbReference type="InterPro" id="IPR013785">
    <property type="entry name" value="Aldolase_TIM"/>
</dbReference>
<evidence type="ECO:0000259" key="1">
    <source>
        <dbReference type="Pfam" id="PF03537"/>
    </source>
</evidence>
<sequence length="377" mass="44334">MIFIIELLFFLISNAVCAEYPNSVLFYYSNRPITNEQLNRFDWIVLDSNANCVLKEIREQFWMKRKPKLIGYLSIGEVEKSEKSFFKNCILGKNKEWNSYIIDLRKDTCFNKLLKKASIIRNKAFDGFFLDTIDSYQAVLPRDEWKGYERAEVKFIKTLRKKYPDSLILVNRAFNIFDNVKSYIDGFVVEELFYNIDSEGNIEENSKDEVNYLINKLSYIKRNGIPVIVIDYIPSYRIDLIWKDLINIRKLGFIPYISNRNLCVIGYSCGIEIPRKVILIYDSTFTFSKIRQVSAANRLLQLPVEYLGFKPEIYDINREKLPPPYKSEGYLGVIVTQVSKKNLLKLDSWLIKAKKNGLKIFFFNNLPLKKNYLKSLD</sequence>
<proteinExistence type="predicted"/>
<dbReference type="PANTHER" id="PTHR35882:SF2">
    <property type="entry name" value="PELA"/>
    <property type="match status" value="1"/>
</dbReference>
<dbReference type="AlphaFoldDB" id="A0A521B6D1"/>
<dbReference type="Pfam" id="PF03537">
    <property type="entry name" value="Glyco_hydro_114"/>
    <property type="match status" value="1"/>
</dbReference>
<evidence type="ECO:0000313" key="3">
    <source>
        <dbReference type="Proteomes" id="UP000317315"/>
    </source>
</evidence>
<dbReference type="InterPro" id="IPR004352">
    <property type="entry name" value="GH114_TIM-barrel"/>
</dbReference>
<dbReference type="OrthoDB" id="7292394at2"/>
<protein>
    <submittedName>
        <fullName evidence="2">Extracellular protein</fullName>
    </submittedName>
</protein>
<accession>A0A521B6D1</accession>
<gene>
    <name evidence="2" type="ORF">SAMN06269117_10430</name>
</gene>
<evidence type="ECO:0000313" key="2">
    <source>
        <dbReference type="EMBL" id="SMO42667.1"/>
    </source>
</evidence>
<keyword evidence="3" id="KW-1185">Reference proteome</keyword>
<dbReference type="InterPro" id="IPR017853">
    <property type="entry name" value="GH"/>
</dbReference>
<reference evidence="2 3" key="1">
    <citation type="submission" date="2017-05" db="EMBL/GenBank/DDBJ databases">
        <authorList>
            <person name="Varghese N."/>
            <person name="Submissions S."/>
        </authorList>
    </citation>
    <scope>NUCLEOTIDE SEQUENCE [LARGE SCALE GENOMIC DNA]</scope>
    <source>
        <strain evidence="2 3">DSM 16304</strain>
    </source>
</reference>
<dbReference type="Proteomes" id="UP000317315">
    <property type="component" value="Unassembled WGS sequence"/>
</dbReference>
<feature type="domain" description="Glycoside-hydrolase family GH114 TIM-barrel" evidence="1">
    <location>
        <begin position="64"/>
        <end position="262"/>
    </location>
</feature>
<dbReference type="Gene3D" id="3.20.20.70">
    <property type="entry name" value="Aldolase class I"/>
    <property type="match status" value="1"/>
</dbReference>
<dbReference type="PANTHER" id="PTHR35882">
    <property type="entry name" value="PELA"/>
    <property type="match status" value="1"/>
</dbReference>